<dbReference type="SUPFAM" id="SSF54909">
    <property type="entry name" value="Dimeric alpha+beta barrel"/>
    <property type="match status" value="2"/>
</dbReference>
<dbReference type="InterPro" id="IPR019887">
    <property type="entry name" value="Tscrpt_reg_AsnC/Lrp_C"/>
</dbReference>
<feature type="domain" description="Transcription regulator AsnC/Lrp ligand binding" evidence="4">
    <location>
        <begin position="88"/>
        <end position="158"/>
    </location>
</feature>
<dbReference type="GO" id="GO:0043200">
    <property type="term" value="P:response to amino acid"/>
    <property type="evidence" value="ECO:0007669"/>
    <property type="project" value="TreeGrafter"/>
</dbReference>
<evidence type="ECO:0000256" key="3">
    <source>
        <dbReference type="ARBA" id="ARBA00023163"/>
    </source>
</evidence>
<protein>
    <submittedName>
        <fullName evidence="5">Lrp/AsnC family transcriptional regulator</fullName>
    </submittedName>
</protein>
<dbReference type="InterPro" id="IPR011008">
    <property type="entry name" value="Dimeric_a/b-barrel"/>
</dbReference>
<organism evidence="5 6">
    <name type="scientific">Actinacidiphila oryziradicis</name>
    <dbReference type="NCBI Taxonomy" id="2571141"/>
    <lineage>
        <taxon>Bacteria</taxon>
        <taxon>Bacillati</taxon>
        <taxon>Actinomycetota</taxon>
        <taxon>Actinomycetes</taxon>
        <taxon>Kitasatosporales</taxon>
        <taxon>Streptomycetaceae</taxon>
        <taxon>Actinacidiphila</taxon>
    </lineage>
</organism>
<dbReference type="OrthoDB" id="4050641at2"/>
<gene>
    <name evidence="5" type="ORF">FCI23_34125</name>
</gene>
<dbReference type="PANTHER" id="PTHR30154:SF34">
    <property type="entry name" value="TRANSCRIPTIONAL REGULATOR AZLB"/>
    <property type="match status" value="1"/>
</dbReference>
<keyword evidence="1" id="KW-0805">Transcription regulation</keyword>
<reference evidence="5 6" key="1">
    <citation type="submission" date="2019-04" db="EMBL/GenBank/DDBJ databases">
        <title>Streptomyces oryziradicis sp. nov., a novel actinomycete isolated from rhizosphere soil of rice (Oryza sativa L.).</title>
        <authorList>
            <person name="Li C."/>
        </authorList>
    </citation>
    <scope>NUCLEOTIDE SEQUENCE [LARGE SCALE GENOMIC DNA]</scope>
    <source>
        <strain evidence="5 6">NEAU-C40</strain>
    </source>
</reference>
<dbReference type="RefSeq" id="WP_136728021.1">
    <property type="nucleotide sequence ID" value="NZ_SUMC01000046.1"/>
</dbReference>
<dbReference type="Gene3D" id="1.10.10.10">
    <property type="entry name" value="Winged helix-like DNA-binding domain superfamily/Winged helix DNA-binding domain"/>
    <property type="match status" value="1"/>
</dbReference>
<dbReference type="InterPro" id="IPR000485">
    <property type="entry name" value="AsnC-type_HTH_dom"/>
</dbReference>
<evidence type="ECO:0000256" key="1">
    <source>
        <dbReference type="ARBA" id="ARBA00023015"/>
    </source>
</evidence>
<sequence>MLPRSSRASIRACRGAVFTSCQLVTADRSADVSNWARIPPAQASRRSWSGSASATVSRRAARILSTGEVHVSASLDVLATGRGVPVFVRVRCLPGKATEVANALTGWPNVRFVSLVSGAADCLVEIVVTDRADLLTLTMVQLPQVDGMVGSSSEVVLRRFATGVGWNPQLLDPPAVAALRSGRMDRWDQAQPSSPAPELSAVDERLALALTENSRIRWGELAERVGVMQSTARRRATNLFRSGALRLRTVVEPEALGLPVTTFLWLRVDPGRLNVVAQQLAGHPAVLLLASTAGEHNMCAEVAVARYEDLHAFLTRTMGALDGIRDVDVTLGLHTLKRASIVRPWFPGAVGATTDVRGHG</sequence>
<keyword evidence="2" id="KW-0238">DNA-binding</keyword>
<dbReference type="Proteomes" id="UP000305778">
    <property type="component" value="Unassembled WGS sequence"/>
</dbReference>
<evidence type="ECO:0000259" key="4">
    <source>
        <dbReference type="Pfam" id="PF01037"/>
    </source>
</evidence>
<dbReference type="GO" id="GO:0043565">
    <property type="term" value="F:sequence-specific DNA binding"/>
    <property type="evidence" value="ECO:0007669"/>
    <property type="project" value="InterPro"/>
</dbReference>
<evidence type="ECO:0000313" key="6">
    <source>
        <dbReference type="Proteomes" id="UP000305778"/>
    </source>
</evidence>
<keyword evidence="6" id="KW-1185">Reference proteome</keyword>
<evidence type="ECO:0000256" key="2">
    <source>
        <dbReference type="ARBA" id="ARBA00023125"/>
    </source>
</evidence>
<dbReference type="EMBL" id="SUMC01000046">
    <property type="protein sequence ID" value="TKA04815.1"/>
    <property type="molecule type" value="Genomic_DNA"/>
</dbReference>
<dbReference type="AlphaFoldDB" id="A0A4U0SWC8"/>
<accession>A0A4U0SWC8</accession>
<feature type="domain" description="Transcription regulator AsnC/Lrp ligand binding" evidence="4">
    <location>
        <begin position="265"/>
        <end position="333"/>
    </location>
</feature>
<dbReference type="PANTHER" id="PTHR30154">
    <property type="entry name" value="LEUCINE-RESPONSIVE REGULATORY PROTEIN"/>
    <property type="match status" value="1"/>
</dbReference>
<dbReference type="InterPro" id="IPR036388">
    <property type="entry name" value="WH-like_DNA-bd_sf"/>
</dbReference>
<dbReference type="SMART" id="SM00344">
    <property type="entry name" value="HTH_ASNC"/>
    <property type="match status" value="1"/>
</dbReference>
<dbReference type="InterPro" id="IPR019888">
    <property type="entry name" value="Tscrpt_reg_AsnC-like"/>
</dbReference>
<dbReference type="GO" id="GO:0005829">
    <property type="term" value="C:cytosol"/>
    <property type="evidence" value="ECO:0007669"/>
    <property type="project" value="TreeGrafter"/>
</dbReference>
<proteinExistence type="predicted"/>
<comment type="caution">
    <text evidence="5">The sequence shown here is derived from an EMBL/GenBank/DDBJ whole genome shotgun (WGS) entry which is preliminary data.</text>
</comment>
<name>A0A4U0SWC8_9ACTN</name>
<dbReference type="Pfam" id="PF01037">
    <property type="entry name" value="AsnC_trans_reg"/>
    <property type="match status" value="2"/>
</dbReference>
<evidence type="ECO:0000313" key="5">
    <source>
        <dbReference type="EMBL" id="TKA04815.1"/>
    </source>
</evidence>
<dbReference type="Gene3D" id="3.30.70.920">
    <property type="match status" value="2"/>
</dbReference>
<keyword evidence="3" id="KW-0804">Transcription</keyword>
<dbReference type="PRINTS" id="PR00033">
    <property type="entry name" value="HTHASNC"/>
</dbReference>